<gene>
    <name evidence="2" type="ORF">BDA99DRAFT_562804</name>
</gene>
<dbReference type="Proteomes" id="UP001209540">
    <property type="component" value="Unassembled WGS sequence"/>
</dbReference>
<organism evidence="2 3">
    <name type="scientific">Phascolomyces articulosus</name>
    <dbReference type="NCBI Taxonomy" id="60185"/>
    <lineage>
        <taxon>Eukaryota</taxon>
        <taxon>Fungi</taxon>
        <taxon>Fungi incertae sedis</taxon>
        <taxon>Mucoromycota</taxon>
        <taxon>Mucoromycotina</taxon>
        <taxon>Mucoromycetes</taxon>
        <taxon>Mucorales</taxon>
        <taxon>Lichtheimiaceae</taxon>
        <taxon>Phascolomyces</taxon>
    </lineage>
</organism>
<dbReference type="EMBL" id="JAIXMP010000025">
    <property type="protein sequence ID" value="KAI9253847.1"/>
    <property type="molecule type" value="Genomic_DNA"/>
</dbReference>
<proteinExistence type="predicted"/>
<sequence length="214" mass="24847">MSMLKDHNIVTQDTASSFWNSTNNTKRDSYHNINTSETENRSIVAITGHQQSSINEDGMTSKSQHNDIGSSSSNTTQPEELSLYQIQIELAKQKEMSEILQNNNQMMKIQYDELHRRQQLMEVVLKAYYLDDEVFQALNNAYETNNNWGVKDSNQDNVTTIDMDHNATEESSDKTLSSWVTNVFHRSFRRRRQQCRQQQNLDRNSEATPFAKDI</sequence>
<keyword evidence="3" id="KW-1185">Reference proteome</keyword>
<reference evidence="2" key="2">
    <citation type="submission" date="2023-02" db="EMBL/GenBank/DDBJ databases">
        <authorList>
            <consortium name="DOE Joint Genome Institute"/>
            <person name="Mondo S.J."/>
            <person name="Chang Y."/>
            <person name="Wang Y."/>
            <person name="Ahrendt S."/>
            <person name="Andreopoulos W."/>
            <person name="Barry K."/>
            <person name="Beard J."/>
            <person name="Benny G.L."/>
            <person name="Blankenship S."/>
            <person name="Bonito G."/>
            <person name="Cuomo C."/>
            <person name="Desiro A."/>
            <person name="Gervers K.A."/>
            <person name="Hundley H."/>
            <person name="Kuo A."/>
            <person name="LaButti K."/>
            <person name="Lang B.F."/>
            <person name="Lipzen A."/>
            <person name="O'Donnell K."/>
            <person name="Pangilinan J."/>
            <person name="Reynolds N."/>
            <person name="Sandor L."/>
            <person name="Smith M.W."/>
            <person name="Tsang A."/>
            <person name="Grigoriev I.V."/>
            <person name="Stajich J.E."/>
            <person name="Spatafora J.W."/>
        </authorList>
    </citation>
    <scope>NUCLEOTIDE SEQUENCE</scope>
    <source>
        <strain evidence="2">RSA 2281</strain>
    </source>
</reference>
<name>A0AAD5PCD7_9FUNG</name>
<dbReference type="AlphaFoldDB" id="A0AAD5PCD7"/>
<accession>A0AAD5PCD7</accession>
<evidence type="ECO:0000313" key="2">
    <source>
        <dbReference type="EMBL" id="KAI9253847.1"/>
    </source>
</evidence>
<feature type="region of interest" description="Disordered" evidence="1">
    <location>
        <begin position="194"/>
        <end position="214"/>
    </location>
</feature>
<reference evidence="2" key="1">
    <citation type="journal article" date="2022" name="IScience">
        <title>Evolution of zygomycete secretomes and the origins of terrestrial fungal ecologies.</title>
        <authorList>
            <person name="Chang Y."/>
            <person name="Wang Y."/>
            <person name="Mondo S."/>
            <person name="Ahrendt S."/>
            <person name="Andreopoulos W."/>
            <person name="Barry K."/>
            <person name="Beard J."/>
            <person name="Benny G.L."/>
            <person name="Blankenship S."/>
            <person name="Bonito G."/>
            <person name="Cuomo C."/>
            <person name="Desiro A."/>
            <person name="Gervers K.A."/>
            <person name="Hundley H."/>
            <person name="Kuo A."/>
            <person name="LaButti K."/>
            <person name="Lang B.F."/>
            <person name="Lipzen A."/>
            <person name="O'Donnell K."/>
            <person name="Pangilinan J."/>
            <person name="Reynolds N."/>
            <person name="Sandor L."/>
            <person name="Smith M.E."/>
            <person name="Tsang A."/>
            <person name="Grigoriev I.V."/>
            <person name="Stajich J.E."/>
            <person name="Spatafora J.W."/>
        </authorList>
    </citation>
    <scope>NUCLEOTIDE SEQUENCE</scope>
    <source>
        <strain evidence="2">RSA 2281</strain>
    </source>
</reference>
<feature type="compositionally biased region" description="Polar residues" evidence="1">
    <location>
        <begin position="48"/>
        <end position="79"/>
    </location>
</feature>
<evidence type="ECO:0000313" key="3">
    <source>
        <dbReference type="Proteomes" id="UP001209540"/>
    </source>
</evidence>
<protein>
    <submittedName>
        <fullName evidence="2">Uncharacterized protein</fullName>
    </submittedName>
</protein>
<evidence type="ECO:0000256" key="1">
    <source>
        <dbReference type="SAM" id="MobiDB-lite"/>
    </source>
</evidence>
<feature type="region of interest" description="Disordered" evidence="1">
    <location>
        <begin position="18"/>
        <end position="79"/>
    </location>
</feature>
<comment type="caution">
    <text evidence="2">The sequence shown here is derived from an EMBL/GenBank/DDBJ whole genome shotgun (WGS) entry which is preliminary data.</text>
</comment>